<protein>
    <submittedName>
        <fullName evidence="2">Uncharacterized protein</fullName>
    </submittedName>
</protein>
<dbReference type="EMBL" id="JARBHB010000009">
    <property type="protein sequence ID" value="KAJ8875117.1"/>
    <property type="molecule type" value="Genomic_DNA"/>
</dbReference>
<evidence type="ECO:0000313" key="3">
    <source>
        <dbReference type="Proteomes" id="UP001159363"/>
    </source>
</evidence>
<gene>
    <name evidence="2" type="ORF">PR048_023010</name>
</gene>
<comment type="caution">
    <text evidence="2">The sequence shown here is derived from an EMBL/GenBank/DDBJ whole genome shotgun (WGS) entry which is preliminary data.</text>
</comment>
<sequence>MAPHASRPAEWAQQETRRVFLLAVRRMPRPRARDDSRSRPPVRRASGGVDRDQVSPEKKCRGDSFSISRRQAWKLDPQTLADPDRRFN</sequence>
<evidence type="ECO:0000256" key="1">
    <source>
        <dbReference type="SAM" id="MobiDB-lite"/>
    </source>
</evidence>
<accession>A0ABQ9GSU7</accession>
<keyword evidence="3" id="KW-1185">Reference proteome</keyword>
<evidence type="ECO:0000313" key="2">
    <source>
        <dbReference type="EMBL" id="KAJ8875117.1"/>
    </source>
</evidence>
<organism evidence="2 3">
    <name type="scientific">Dryococelus australis</name>
    <dbReference type="NCBI Taxonomy" id="614101"/>
    <lineage>
        <taxon>Eukaryota</taxon>
        <taxon>Metazoa</taxon>
        <taxon>Ecdysozoa</taxon>
        <taxon>Arthropoda</taxon>
        <taxon>Hexapoda</taxon>
        <taxon>Insecta</taxon>
        <taxon>Pterygota</taxon>
        <taxon>Neoptera</taxon>
        <taxon>Polyneoptera</taxon>
        <taxon>Phasmatodea</taxon>
        <taxon>Verophasmatodea</taxon>
        <taxon>Anareolatae</taxon>
        <taxon>Phasmatidae</taxon>
        <taxon>Eurycanthinae</taxon>
        <taxon>Dryococelus</taxon>
    </lineage>
</organism>
<dbReference type="Proteomes" id="UP001159363">
    <property type="component" value="Chromosome 8"/>
</dbReference>
<name>A0ABQ9GSU7_9NEOP</name>
<feature type="region of interest" description="Disordered" evidence="1">
    <location>
        <begin position="23"/>
        <end position="65"/>
    </location>
</feature>
<feature type="compositionally biased region" description="Basic and acidic residues" evidence="1">
    <location>
        <begin position="49"/>
        <end position="62"/>
    </location>
</feature>
<proteinExistence type="predicted"/>
<reference evidence="2 3" key="1">
    <citation type="submission" date="2023-02" db="EMBL/GenBank/DDBJ databases">
        <title>LHISI_Scaffold_Assembly.</title>
        <authorList>
            <person name="Stuart O.P."/>
            <person name="Cleave R."/>
            <person name="Magrath M.J.L."/>
            <person name="Mikheyev A.S."/>
        </authorList>
    </citation>
    <scope>NUCLEOTIDE SEQUENCE [LARGE SCALE GENOMIC DNA]</scope>
    <source>
        <strain evidence="2">Daus_M_001</strain>
        <tissue evidence="2">Leg muscle</tissue>
    </source>
</reference>